<dbReference type="InterPro" id="IPR013976">
    <property type="entry name" value="HDOD"/>
</dbReference>
<dbReference type="InterPro" id="IPR052340">
    <property type="entry name" value="RNase_Y/CdgJ"/>
</dbReference>
<dbReference type="RefSeq" id="WP_305910527.1">
    <property type="nucleotide sequence ID" value="NZ_CP157744.1"/>
</dbReference>
<organism evidence="2 3">
    <name type="scientific">Methylomarinum roseum</name>
    <dbReference type="NCBI Taxonomy" id="3067653"/>
    <lineage>
        <taxon>Bacteria</taxon>
        <taxon>Pseudomonadati</taxon>
        <taxon>Pseudomonadota</taxon>
        <taxon>Gammaproteobacteria</taxon>
        <taxon>Methylococcales</taxon>
        <taxon>Methylococcaceae</taxon>
        <taxon>Methylomarinum</taxon>
    </lineage>
</organism>
<keyword evidence="2" id="KW-0614">Plasmid</keyword>
<protein>
    <submittedName>
        <fullName evidence="2">HDOD domain-containing protein</fullName>
    </submittedName>
</protein>
<proteinExistence type="predicted"/>
<reference evidence="2 3" key="1">
    <citation type="journal article" date="2024" name="Microbiology">
        <title>Methylomarinum rosea sp. nov., a novel halophilic methanotrophic bacterium from the hypersaline Lake Elton.</title>
        <authorList>
            <person name="Suleimanov R.Z."/>
            <person name="Oshkin I.Y."/>
            <person name="Danilova O.V."/>
            <person name="Suzina N.E."/>
            <person name="Dedysh S.N."/>
        </authorList>
    </citation>
    <scope>NUCLEOTIDE SEQUENCE [LARGE SCALE GENOMIC DNA]</scope>
    <source>
        <strain evidence="2 3">Ch1-1</strain>
        <plasmid evidence="3">unnamed2</plasmid>
    </source>
</reference>
<dbReference type="PANTHER" id="PTHR33525:SF3">
    <property type="entry name" value="RIBONUCLEASE Y"/>
    <property type="match status" value="1"/>
</dbReference>
<dbReference type="KEGG" id="mech:Q9L42_020445"/>
<dbReference type="PANTHER" id="PTHR33525">
    <property type="match status" value="1"/>
</dbReference>
<evidence type="ECO:0000313" key="3">
    <source>
        <dbReference type="Proteomes" id="UP001225378"/>
    </source>
</evidence>
<dbReference type="PROSITE" id="PS51833">
    <property type="entry name" value="HDOD"/>
    <property type="match status" value="1"/>
</dbReference>
<dbReference type="Proteomes" id="UP001225378">
    <property type="component" value="Plasmid unnamed2"/>
</dbReference>
<gene>
    <name evidence="2" type="ORF">Q9L42_020445</name>
</gene>
<dbReference type="Gene3D" id="1.10.3210.10">
    <property type="entry name" value="Hypothetical protein af1432"/>
    <property type="match status" value="1"/>
</dbReference>
<evidence type="ECO:0000313" key="2">
    <source>
        <dbReference type="EMBL" id="XBS22686.1"/>
    </source>
</evidence>
<sequence length="290" mass="32400">MSTRTAISIINHPFELFALPDIYYKVSNLIESPDSSLDAIAALIRKDPGLSTKLLKLVNSPLYGFRTKVDTISRASVLVGIEEIRNMILSTSVLEVFDQIPYELIDMHAFWVRSIQCGVMCKLLAEASGVLHCERLFLAGLLHKLGSLVLYHTKPKESLKILEKAGRNDSCILFLENKEFGFTHAEVGGELMRFWRLPDSLSEAISCYPTPEKAKEFLLEANILSIATELIYLAEQGTPPEQGIPQINIKSLNIMMLTTAQVAEVVARFTEEFAKVFEVIMPNNSCCNNT</sequence>
<accession>A0AAU7P1I1</accession>
<evidence type="ECO:0000259" key="1">
    <source>
        <dbReference type="PROSITE" id="PS51833"/>
    </source>
</evidence>
<dbReference type="AlphaFoldDB" id="A0AAU7P1I1"/>
<dbReference type="EMBL" id="CP157744">
    <property type="protein sequence ID" value="XBS22686.1"/>
    <property type="molecule type" value="Genomic_DNA"/>
</dbReference>
<name>A0AAU7P1I1_9GAMM</name>
<dbReference type="SUPFAM" id="SSF109604">
    <property type="entry name" value="HD-domain/PDEase-like"/>
    <property type="match status" value="1"/>
</dbReference>
<dbReference type="Pfam" id="PF08668">
    <property type="entry name" value="HDOD"/>
    <property type="match status" value="1"/>
</dbReference>
<keyword evidence="3" id="KW-1185">Reference proteome</keyword>
<geneLocation type="plasmid" evidence="2 3">
    <name>unnamed2</name>
</geneLocation>
<feature type="domain" description="HDOD" evidence="1">
    <location>
        <begin position="16"/>
        <end position="211"/>
    </location>
</feature>